<accession>A0A438HEC6</accession>
<feature type="region of interest" description="Disordered" evidence="1">
    <location>
        <begin position="1242"/>
        <end position="1371"/>
    </location>
</feature>
<feature type="region of interest" description="Disordered" evidence="1">
    <location>
        <begin position="649"/>
        <end position="690"/>
    </location>
</feature>
<feature type="compositionally biased region" description="Polar residues" evidence="1">
    <location>
        <begin position="1280"/>
        <end position="1289"/>
    </location>
</feature>
<proteinExistence type="predicted"/>
<feature type="compositionally biased region" description="Polar residues" evidence="1">
    <location>
        <begin position="836"/>
        <end position="852"/>
    </location>
</feature>
<evidence type="ECO:0000256" key="1">
    <source>
        <dbReference type="SAM" id="MobiDB-lite"/>
    </source>
</evidence>
<feature type="compositionally biased region" description="Basic and acidic residues" evidence="1">
    <location>
        <begin position="1358"/>
        <end position="1371"/>
    </location>
</feature>
<feature type="region of interest" description="Disordered" evidence="1">
    <location>
        <begin position="836"/>
        <end position="859"/>
    </location>
</feature>
<feature type="compositionally biased region" description="Polar residues" evidence="1">
    <location>
        <begin position="676"/>
        <end position="690"/>
    </location>
</feature>
<feature type="compositionally biased region" description="Polar residues" evidence="1">
    <location>
        <begin position="142"/>
        <end position="159"/>
    </location>
</feature>
<feature type="compositionally biased region" description="Low complexity" evidence="1">
    <location>
        <begin position="1069"/>
        <end position="1080"/>
    </location>
</feature>
<gene>
    <name evidence="2" type="ORF">CK203_046896</name>
</gene>
<feature type="region of interest" description="Disordered" evidence="1">
    <location>
        <begin position="142"/>
        <end position="168"/>
    </location>
</feature>
<feature type="compositionally biased region" description="Polar residues" evidence="1">
    <location>
        <begin position="1094"/>
        <end position="1117"/>
    </location>
</feature>
<name>A0A438HEC6_VITVI</name>
<feature type="region of interest" description="Disordered" evidence="1">
    <location>
        <begin position="588"/>
        <end position="615"/>
    </location>
</feature>
<evidence type="ECO:0000313" key="3">
    <source>
        <dbReference type="Proteomes" id="UP000288805"/>
    </source>
</evidence>
<dbReference type="EMBL" id="QGNW01000236">
    <property type="protein sequence ID" value="RVW82719.1"/>
    <property type="molecule type" value="Genomic_DNA"/>
</dbReference>
<evidence type="ECO:0000313" key="2">
    <source>
        <dbReference type="EMBL" id="RVW82719.1"/>
    </source>
</evidence>
<organism evidence="2 3">
    <name type="scientific">Vitis vinifera</name>
    <name type="common">Grape</name>
    <dbReference type="NCBI Taxonomy" id="29760"/>
    <lineage>
        <taxon>Eukaryota</taxon>
        <taxon>Viridiplantae</taxon>
        <taxon>Streptophyta</taxon>
        <taxon>Embryophyta</taxon>
        <taxon>Tracheophyta</taxon>
        <taxon>Spermatophyta</taxon>
        <taxon>Magnoliopsida</taxon>
        <taxon>eudicotyledons</taxon>
        <taxon>Gunneridae</taxon>
        <taxon>Pentapetalae</taxon>
        <taxon>rosids</taxon>
        <taxon>Vitales</taxon>
        <taxon>Vitaceae</taxon>
        <taxon>Viteae</taxon>
        <taxon>Vitis</taxon>
    </lineage>
</organism>
<feature type="region of interest" description="Disordered" evidence="1">
    <location>
        <begin position="1464"/>
        <end position="1485"/>
    </location>
</feature>
<dbReference type="PANTHER" id="PTHR31267:SF2">
    <property type="entry name" value="EXPRESSED PROTEIN"/>
    <property type="match status" value="1"/>
</dbReference>
<protein>
    <submittedName>
        <fullName evidence="2">Uncharacterized protein</fullName>
    </submittedName>
</protein>
<comment type="caution">
    <text evidence="2">The sequence shown here is derived from an EMBL/GenBank/DDBJ whole genome shotgun (WGS) entry which is preliminary data.</text>
</comment>
<sequence>MPGNEVEDRICNFFEQDNSSQGHLQSQTVGGSWPVNYNQWVGNQRQIGEAINFNPKNFNVRQLDSVVGPGSESLQVSFDQNHAQVTLRPQFSKSYSRYQQLNSNGLMFGHQNLQTRQNQTEFLGENTCYQYNLTSKGLSNLQLQQKSASEDSPTLTTNSERSETAETPDFNFLGGQQHFIKSQQQVMPQPRPRQPSGFNDIQLVQQHIMFKQLQELQRQQQLQRLGDTKQNNSINQLSTLAKQASGGQFPPLINGTPIHDASQMFMNLVQRGAPPSVQGLPNRLPNTQEQGQAVRSMGLVPQQLDASLYGTPVASARSNMSPYTHLRGMSHDSTSFLANASANQSQKPPMQPSAFSNPFLGIASQEQACMPDGTFIAKHGFQGRNLFGQIPIQDLNSGVISENFHQGNALQRNASVQELNGKQERTGWPGYSQEKVTQMNPSPGLSALDPMEEKILFNMDDNWDASFGKRTDMGTGSCGNAWEHTDYMNTYPSVNSGSWSALMQSAVAEASSSDTGLQEEWSGLTFQNTELSTDNQPSHFMDSAKQETGWVDNNLQSASSLSSKPFPAFNDSNMSSSFPGFQQSGMQFSLESRERMRPDSSHESIQQSPKNAGRWLDCNSQQKQHMEGTQQMQSLTHLETAWGGQIFEQSESSSHRENVSSYNNGSQPCNKPKGGNFQSLSPSGNATLNMGSNENHVGNCWAGDINGAIYKERDPDGCLWKADGNRGASSFSNSTGGLEQVQSGADDTLVNGEDSQINNFAAVPNSICKVDQETNQQVSDGHQLDYMKHVDIAVKHKENENMGKHQHQLNNNLQVLDSSYKGAGEVYDKRQNCFQRENSSDSYNSNASQHTITGREGRENVWLNASDPRTLAGSDQKSSGQVGWIASSSCRFLYHPMGNLGVSVEPADTLKHVTNPQVPCQQVSEGLTSREQGYLGQFQIVANVSNSNMDMEKGNLPDFQGNLKAPEVPSGVSLRSNAFASSDRSGGFYSPNVTIPTSQNMLELLHKVDQTREDSTVTHFGTPDCNPLSRVPEPETPDVSVAQPYNSASQGFGLRLAPPSQRLPNSNHFFSSQGSSQAASNLKVRHVNPELPQKGQTWLASPSSMQSLPPHESSQTGCWDDKSSISGHAGIENSHSNLQGNSPAVFTSGSPYLRNQLQKQLIPNAPVVRQTLQASSAGTAGRLPPFNLAPSQDTSRQIYANSFGQSFPVLEAVPVTQPSIMPGMSQLSGFSARPNNVWTNIPTQRHLSGTEPYNVPSSSLPSTDSSKRNLETPSLAPQELNDQNSQKGGNESLEFGACSMNSQGFDYGEEQPGKERSQQRMVSEMLGPPSQTSGLPQEPESVVKHMSDASAVTSGSVRYKENQSRATSERDFEAFGRSLKPSHTFHQNYFVHQTQAMRNVETDPSKKVSYPLDDELNAESRPRPFPTGEKTMVSFFSAAREDQNVKASSQPVFQDVSSQEMVTFGRQDSQSHSTSTNLAPNPRDSSQINLQMAPSWFKQFGTLRNGQMLSMYDTRIAKTVAEQLSSGKSSENLLVHASVGGVNAADASQVNSVWPSTAAALVESGHLTPPYMLPTDSIDQSLVDMGTKKRKIAFSELLPWHKEVTQDSQRLQNIRMAEREWAQTTNRLIEKVEYEAEVIEDRQPMVRPKRRLILTTQLMQQLLRPAPRAILSADATSDYDCVVYYIAKLALGDACGLSSCARSDLCSSLDNCNMMCEKLKSPERIGDQYFSKVVEGFTGRVKNLENELLSRLDKAASILDIKVECQELEKFSVINRFARFHSRGQAGAAETSSASGAAGTVLKSVPQRYVTALPLPSKLPEGVQCLSL</sequence>
<dbReference type="Proteomes" id="UP000288805">
    <property type="component" value="Unassembled WGS sequence"/>
</dbReference>
<feature type="compositionally biased region" description="Basic and acidic residues" evidence="1">
    <location>
        <begin position="591"/>
        <end position="602"/>
    </location>
</feature>
<feature type="compositionally biased region" description="Polar residues" evidence="1">
    <location>
        <begin position="1133"/>
        <end position="1150"/>
    </location>
</feature>
<reference evidence="2 3" key="1">
    <citation type="journal article" date="2018" name="PLoS Genet.">
        <title>Population sequencing reveals clonal diversity and ancestral inbreeding in the grapevine cultivar Chardonnay.</title>
        <authorList>
            <person name="Roach M.J."/>
            <person name="Johnson D.L."/>
            <person name="Bohlmann J."/>
            <person name="van Vuuren H.J."/>
            <person name="Jones S.J."/>
            <person name="Pretorius I.S."/>
            <person name="Schmidt S.A."/>
            <person name="Borneman A.R."/>
        </authorList>
    </citation>
    <scope>NUCLEOTIDE SEQUENCE [LARGE SCALE GENOMIC DNA]</scope>
    <source>
        <strain evidence="3">cv. Chardonnay</strain>
        <tissue evidence="2">Leaf</tissue>
    </source>
</reference>
<feature type="region of interest" description="Disordered" evidence="1">
    <location>
        <begin position="1094"/>
        <end position="1150"/>
    </location>
</feature>
<dbReference type="PANTHER" id="PTHR31267">
    <property type="entry name" value="DENTIN SIALOPHOSPHOPROTEIN-LIKE PROTEIN"/>
    <property type="match status" value="1"/>
</dbReference>
<feature type="region of interest" description="Disordered" evidence="1">
    <location>
        <begin position="1013"/>
        <end position="1081"/>
    </location>
</feature>